<feature type="domain" description="HTH araC/xylS-type" evidence="4">
    <location>
        <begin position="211"/>
        <end position="309"/>
    </location>
</feature>
<proteinExistence type="predicted"/>
<gene>
    <name evidence="5" type="ORF">KL86APRO_10810</name>
</gene>
<dbReference type="PANTHER" id="PTHR47893">
    <property type="entry name" value="REGULATORY PROTEIN PCHR"/>
    <property type="match status" value="1"/>
</dbReference>
<dbReference type="AlphaFoldDB" id="A0A212JBN8"/>
<evidence type="ECO:0000256" key="3">
    <source>
        <dbReference type="ARBA" id="ARBA00023163"/>
    </source>
</evidence>
<dbReference type="InterPro" id="IPR018060">
    <property type="entry name" value="HTH_AraC"/>
</dbReference>
<keyword evidence="2" id="KW-0238">DNA-binding</keyword>
<dbReference type="InterPro" id="IPR009057">
    <property type="entry name" value="Homeodomain-like_sf"/>
</dbReference>
<name>A0A212JBN8_9PROT</name>
<reference evidence="5" key="1">
    <citation type="submission" date="2016-04" db="EMBL/GenBank/DDBJ databases">
        <authorList>
            <person name="Evans L.H."/>
            <person name="Alamgir A."/>
            <person name="Owens N."/>
            <person name="Weber N.D."/>
            <person name="Virtaneva K."/>
            <person name="Barbian K."/>
            <person name="Babar A."/>
            <person name="Rosenke K."/>
        </authorList>
    </citation>
    <scope>NUCLEOTIDE SEQUENCE</scope>
    <source>
        <strain evidence="5">86</strain>
    </source>
</reference>
<accession>A0A212JBN8</accession>
<evidence type="ECO:0000256" key="2">
    <source>
        <dbReference type="ARBA" id="ARBA00023125"/>
    </source>
</evidence>
<dbReference type="InterPro" id="IPR018062">
    <property type="entry name" value="HTH_AraC-typ_CS"/>
</dbReference>
<dbReference type="Gene3D" id="1.10.10.60">
    <property type="entry name" value="Homeodomain-like"/>
    <property type="match status" value="2"/>
</dbReference>
<dbReference type="SUPFAM" id="SSF46689">
    <property type="entry name" value="Homeodomain-like"/>
    <property type="match status" value="2"/>
</dbReference>
<dbReference type="InterPro" id="IPR053142">
    <property type="entry name" value="PchR_regulatory_protein"/>
</dbReference>
<evidence type="ECO:0000256" key="1">
    <source>
        <dbReference type="ARBA" id="ARBA00023015"/>
    </source>
</evidence>
<dbReference type="SMART" id="SM00342">
    <property type="entry name" value="HTH_ARAC"/>
    <property type="match status" value="1"/>
</dbReference>
<dbReference type="Pfam" id="PF12833">
    <property type="entry name" value="HTH_18"/>
    <property type="match status" value="1"/>
</dbReference>
<organism evidence="5">
    <name type="scientific">uncultured Alphaproteobacteria bacterium</name>
    <dbReference type="NCBI Taxonomy" id="91750"/>
    <lineage>
        <taxon>Bacteria</taxon>
        <taxon>Pseudomonadati</taxon>
        <taxon>Pseudomonadota</taxon>
        <taxon>Alphaproteobacteria</taxon>
        <taxon>environmental samples</taxon>
    </lineage>
</organism>
<keyword evidence="1" id="KW-0805">Transcription regulation</keyword>
<evidence type="ECO:0000259" key="4">
    <source>
        <dbReference type="PROSITE" id="PS01124"/>
    </source>
</evidence>
<dbReference type="GO" id="GO:0003700">
    <property type="term" value="F:DNA-binding transcription factor activity"/>
    <property type="evidence" value="ECO:0007669"/>
    <property type="project" value="InterPro"/>
</dbReference>
<dbReference type="PROSITE" id="PS01124">
    <property type="entry name" value="HTH_ARAC_FAMILY_2"/>
    <property type="match status" value="1"/>
</dbReference>
<protein>
    <submittedName>
        <fullName evidence="5">AraC family transcriptional regulator</fullName>
    </submittedName>
</protein>
<keyword evidence="3" id="KW-0804">Transcription</keyword>
<evidence type="ECO:0000313" key="5">
    <source>
        <dbReference type="EMBL" id="SBV96836.1"/>
    </source>
</evidence>
<dbReference type="PROSITE" id="PS00041">
    <property type="entry name" value="HTH_ARAC_FAMILY_1"/>
    <property type="match status" value="1"/>
</dbReference>
<dbReference type="EMBL" id="FLUO01000001">
    <property type="protein sequence ID" value="SBV96836.1"/>
    <property type="molecule type" value="Genomic_DNA"/>
</dbReference>
<sequence>MDGMRTDLGKALASRRVGAAELAAYLPETGWRISRQSGAFGRTAFRCARISPAITVTRSACRFARADDAAISHAAPTAMLVFGESGCSCFDLPEARVAVLPGDVWLMRADELARHTPAGVTSAMTVIKFDVARVAAALGEGRGFGAAMRLGRNVGAGACLGGILDNPLASPLDRLLAEGQALATLARWLGPPPEAAAGASGVSGEDARRLGRVVEMLVADLSAPPSLEALAAVAGMSHVRLNRCFRKAYGVTVFEWLRGYRLDRARRWLDDPEQSVTEVAFLCGFSSSSHFAAAFRERFRCSPQEYRRCGASASGGGAFAG</sequence>
<dbReference type="InterPro" id="IPR020449">
    <property type="entry name" value="Tscrpt_reg_AraC-type_HTH"/>
</dbReference>
<dbReference type="PANTHER" id="PTHR47893:SF1">
    <property type="entry name" value="REGULATORY PROTEIN PCHR"/>
    <property type="match status" value="1"/>
</dbReference>
<dbReference type="GO" id="GO:0043565">
    <property type="term" value="F:sequence-specific DNA binding"/>
    <property type="evidence" value="ECO:0007669"/>
    <property type="project" value="InterPro"/>
</dbReference>
<dbReference type="PRINTS" id="PR00032">
    <property type="entry name" value="HTHARAC"/>
</dbReference>